<protein>
    <submittedName>
        <fullName evidence="4">Uncharacterized protein LOC105429004</fullName>
    </submittedName>
</protein>
<gene>
    <name evidence="4" type="primary">LOC105429004</name>
</gene>
<accession>A0A6I9WKH4</accession>
<feature type="compositionally biased region" description="Acidic residues" evidence="1">
    <location>
        <begin position="607"/>
        <end position="617"/>
    </location>
</feature>
<evidence type="ECO:0000256" key="2">
    <source>
        <dbReference type="SAM" id="Phobius"/>
    </source>
</evidence>
<keyword evidence="2" id="KW-1133">Transmembrane helix</keyword>
<reference evidence="4" key="1">
    <citation type="submission" date="2025-08" db="UniProtKB">
        <authorList>
            <consortium name="RefSeq"/>
        </authorList>
    </citation>
    <scope>IDENTIFICATION</scope>
</reference>
<feature type="transmembrane region" description="Helical" evidence="2">
    <location>
        <begin position="521"/>
        <end position="544"/>
    </location>
</feature>
<dbReference type="InterPro" id="IPR032675">
    <property type="entry name" value="LRR_dom_sf"/>
</dbReference>
<feature type="compositionally biased region" description="Polar residues" evidence="1">
    <location>
        <begin position="866"/>
        <end position="878"/>
    </location>
</feature>
<dbReference type="Pfam" id="PF13306">
    <property type="entry name" value="LRR_5"/>
    <property type="match status" value="1"/>
</dbReference>
<proteinExistence type="predicted"/>
<evidence type="ECO:0000313" key="3">
    <source>
        <dbReference type="Proteomes" id="UP000504615"/>
    </source>
</evidence>
<evidence type="ECO:0000313" key="4">
    <source>
        <dbReference type="RefSeq" id="XP_011639950.1"/>
    </source>
</evidence>
<dbReference type="KEGG" id="pbar:105429004"/>
<sequence length="899" mass="100751">MSVKRRVFNALDGLIKCDRAIVCSVFLWCLMSLLYVPIEAAKPGICVMDGCNCTVNAHRWVTVKCVFSKEQSVELLEGTIPEEATEVEVSHCRELRIQTGAFGAGAPLKRMHVSGINSVIAKKQAFQNLSAHNTHMEVSECDSVFLDSHAFRYTRGTLSISISRCKHVTIRPNAFSWLLWMKVREVSNLELSSNAFQFDQTEQGRHGPATKIMFQNVRILELPTVVFPSAMAEIHMDDISMKVIEKDAFCAINIINIIISNTTIQEIRSGAFSDRALINNLKFVDVQLKNIKKSAFRAGHDNLTIQYSRLYDMDPGAINTSIATVIFNNNEFQHLRQGSIVLHQWNRITIDHNLFVDLENDAIKAEIGATSKAKLEFSFTDNRIHMARPGSLRFVAISQDVNSTYIGNNYFKEKCSCNLESWVREVTGNSSVTRVMDSNYCVLDNLFKGCFNRSQDYMVMRNFTQLMCTQGNHINCEPPSSVPEPSVSPPPSVGPHVYPKQKGFYDMEISESEQLEREKRIIVIVCVVAVFIVVVVILASGILYMRRRGVCPKLISGSLINLSNWLSPSNGMTAATSARSISRLSVHEYAGLQTETRILEVEPQAEGTEEDDEEGDVYPENKATQTLPEELTGEYVRDLQERLKDPDNYSQARDMILHLYDLINVEKSCNNNNDRQPTNDGEENAYDVIQPRIKRPRRGTRPSINIGTKAPSLEKLSPSRIQRPFITDYAEPRDQRTSDQNHLYAELLGDETVPSTSRLSQPILESLIGRAPQPLPPDVVNDHIVGNDLPPRNLGYGADDDRRPSQSPKLDSNYRNQSIMSMSFLKALGESILGTSGKTNNKRPNSLLYEYAEPSDVIAHLYSELSEPQQTSASTSKMANRPLPTKPDQDSVAANATKA</sequence>
<feature type="transmembrane region" description="Helical" evidence="2">
    <location>
        <begin position="20"/>
        <end position="38"/>
    </location>
</feature>
<dbReference type="SUPFAM" id="SSF52058">
    <property type="entry name" value="L domain-like"/>
    <property type="match status" value="1"/>
</dbReference>
<feature type="region of interest" description="Disordered" evidence="1">
    <location>
        <begin position="786"/>
        <end position="815"/>
    </location>
</feature>
<feature type="compositionally biased region" description="Polar residues" evidence="1">
    <location>
        <begin position="805"/>
        <end position="815"/>
    </location>
</feature>
<keyword evidence="2" id="KW-0472">Membrane</keyword>
<dbReference type="Proteomes" id="UP000504615">
    <property type="component" value="Unplaced"/>
</dbReference>
<keyword evidence="2" id="KW-0812">Transmembrane</keyword>
<dbReference type="InterPro" id="IPR026906">
    <property type="entry name" value="LRR_5"/>
</dbReference>
<keyword evidence="3" id="KW-1185">Reference proteome</keyword>
<name>A0A6I9WKH4_9HYME</name>
<dbReference type="RefSeq" id="XP_011639950.1">
    <property type="nucleotide sequence ID" value="XM_011641648.2"/>
</dbReference>
<organism evidence="3 4">
    <name type="scientific">Pogonomyrmex barbatus</name>
    <name type="common">red harvester ant</name>
    <dbReference type="NCBI Taxonomy" id="144034"/>
    <lineage>
        <taxon>Eukaryota</taxon>
        <taxon>Metazoa</taxon>
        <taxon>Ecdysozoa</taxon>
        <taxon>Arthropoda</taxon>
        <taxon>Hexapoda</taxon>
        <taxon>Insecta</taxon>
        <taxon>Pterygota</taxon>
        <taxon>Neoptera</taxon>
        <taxon>Endopterygota</taxon>
        <taxon>Hymenoptera</taxon>
        <taxon>Apocrita</taxon>
        <taxon>Aculeata</taxon>
        <taxon>Formicoidea</taxon>
        <taxon>Formicidae</taxon>
        <taxon>Myrmicinae</taxon>
        <taxon>Pogonomyrmex</taxon>
    </lineage>
</organism>
<feature type="region of interest" description="Disordered" evidence="1">
    <location>
        <begin position="692"/>
        <end position="721"/>
    </location>
</feature>
<dbReference type="OrthoDB" id="8185041at2759"/>
<dbReference type="AlphaFoldDB" id="A0A6I9WKH4"/>
<feature type="region of interest" description="Disordered" evidence="1">
    <location>
        <begin position="601"/>
        <end position="625"/>
    </location>
</feature>
<feature type="region of interest" description="Disordered" evidence="1">
    <location>
        <begin position="862"/>
        <end position="899"/>
    </location>
</feature>
<evidence type="ECO:0000256" key="1">
    <source>
        <dbReference type="SAM" id="MobiDB-lite"/>
    </source>
</evidence>
<dbReference type="Gene3D" id="3.80.10.10">
    <property type="entry name" value="Ribonuclease Inhibitor"/>
    <property type="match status" value="2"/>
</dbReference>
<dbReference type="GeneID" id="105429004"/>